<sequence>MRIAILGATGLVGQEMIKTLEDRNFPVTEFIPLASSKSAGKLVAFRGSQFEVKEVSQDVFEGVEIALFSAGADASKKWAPIAVSKGAVVIDNSSAWRMDPEVPLVIPEVNPQDIRQHRGIIANPNCATIQALVALAPLHRRFRLEYFSAVTFQSVSGTGKEALAELDDSISSILKGNTFEPHVYPLPIGFNVLPHIGDIDETGVSEEEWKMLNESRKILHHHRLQVSCTTVRVPVRRGHSEAIVAQFEDQVTLEEAYALLSDASGVVVMLENKYITPLQAAESDFVYVGRLRYDMGLPRALSMWVVSDNLRKGAALNAVQIAELLISDLGALK</sequence>
<dbReference type="CDD" id="cd02316">
    <property type="entry name" value="VcASADH2_like_N"/>
    <property type="match status" value="1"/>
</dbReference>
<dbReference type="UniPathway" id="UPA00051">
    <property type="reaction ID" value="UER00464"/>
</dbReference>
<keyword evidence="19" id="KW-1185">Reference proteome</keyword>
<dbReference type="NCBIfam" id="NF011456">
    <property type="entry name" value="PRK14874.1"/>
    <property type="match status" value="1"/>
</dbReference>
<evidence type="ECO:0000256" key="3">
    <source>
        <dbReference type="ARBA" id="ARBA00005097"/>
    </source>
</evidence>
<dbReference type="eggNOG" id="COG0136">
    <property type="taxonomic scope" value="Bacteria"/>
</dbReference>
<keyword evidence="12 15" id="KW-0457">Lysine biosynthesis</keyword>
<comment type="pathway">
    <text evidence="1 15">Amino-acid biosynthesis; L-methionine biosynthesis via de novo pathway; L-homoserine from L-aspartate: step 2/3.</text>
</comment>
<dbReference type="InterPro" id="IPR012280">
    <property type="entry name" value="Semialdhyde_DH_dimer_dom"/>
</dbReference>
<dbReference type="GO" id="GO:0009097">
    <property type="term" value="P:isoleucine biosynthetic process"/>
    <property type="evidence" value="ECO:0007669"/>
    <property type="project" value="UniProtKB-UniRule"/>
</dbReference>
<evidence type="ECO:0000256" key="12">
    <source>
        <dbReference type="ARBA" id="ARBA00023154"/>
    </source>
</evidence>
<keyword evidence="7 15" id="KW-0028">Amino-acid biosynthesis</keyword>
<evidence type="ECO:0000256" key="6">
    <source>
        <dbReference type="ARBA" id="ARBA00013120"/>
    </source>
</evidence>
<feature type="active site" description="Acyl-thioester intermediate" evidence="15 16">
    <location>
        <position position="126"/>
    </location>
</feature>
<dbReference type="HAMAP" id="MF_02121">
    <property type="entry name" value="ASADH"/>
    <property type="match status" value="1"/>
</dbReference>
<comment type="function">
    <text evidence="15">Catalyzes the NADPH-dependent formation of L-aspartate-semialdehyde (L-ASA) by the reductive dephosphorylation of L-aspartyl-4-phosphate.</text>
</comment>
<dbReference type="STRING" id="592015.HMPREF1705_03001"/>
<evidence type="ECO:0000256" key="5">
    <source>
        <dbReference type="ARBA" id="ARBA00011738"/>
    </source>
</evidence>
<feature type="binding site" evidence="15">
    <location>
        <begin position="9"/>
        <end position="12"/>
    </location>
    <ligand>
        <name>NADP(+)</name>
        <dbReference type="ChEBI" id="CHEBI:58349"/>
    </ligand>
</feature>
<keyword evidence="13 15" id="KW-0486">Methionine biosynthesis</keyword>
<dbReference type="UniPathway" id="UPA00050">
    <property type="reaction ID" value="UER00463"/>
</dbReference>
<dbReference type="InterPro" id="IPR036291">
    <property type="entry name" value="NAD(P)-bd_dom_sf"/>
</dbReference>
<name>A0A0T5XBL9_9BACT</name>
<evidence type="ECO:0000256" key="1">
    <source>
        <dbReference type="ARBA" id="ARBA00005021"/>
    </source>
</evidence>
<dbReference type="GO" id="GO:0050661">
    <property type="term" value="F:NADP binding"/>
    <property type="evidence" value="ECO:0007669"/>
    <property type="project" value="UniProtKB-UniRule"/>
</dbReference>
<feature type="active site" description="Proton acceptor" evidence="15 16">
    <location>
        <position position="239"/>
    </location>
</feature>
<evidence type="ECO:0000259" key="17">
    <source>
        <dbReference type="SMART" id="SM00859"/>
    </source>
</evidence>
<gene>
    <name evidence="15" type="primary">asd</name>
    <name evidence="18" type="ORF">HMPREF1705_03001</name>
</gene>
<keyword evidence="10 15" id="KW-0220">Diaminopimelate biosynthesis</keyword>
<dbReference type="GO" id="GO:0004073">
    <property type="term" value="F:aspartate-semialdehyde dehydrogenase activity"/>
    <property type="evidence" value="ECO:0007669"/>
    <property type="project" value="UniProtKB-UniRule"/>
</dbReference>
<dbReference type="PANTHER" id="PTHR46278:SF2">
    <property type="entry name" value="ASPARTATE-SEMIALDEHYDE DEHYDROGENASE"/>
    <property type="match status" value="1"/>
</dbReference>
<feature type="binding site" evidence="15">
    <location>
        <begin position="37"/>
        <end position="38"/>
    </location>
    <ligand>
        <name>NADP(+)</name>
        <dbReference type="ChEBI" id="CHEBI:58349"/>
    </ligand>
</feature>
<evidence type="ECO:0000256" key="4">
    <source>
        <dbReference type="ARBA" id="ARBA00010584"/>
    </source>
</evidence>
<accession>A0A0T5XBL9</accession>
<evidence type="ECO:0000256" key="10">
    <source>
        <dbReference type="ARBA" id="ARBA00022915"/>
    </source>
</evidence>
<comment type="caution">
    <text evidence="18">The sequence shown here is derived from an EMBL/GenBank/DDBJ whole genome shotgun (WGS) entry which is preliminary data.</text>
</comment>
<comment type="pathway">
    <text evidence="3 15">Amino-acid biosynthesis; L-threonine biosynthesis; L-threonine from L-aspartate: step 2/5.</text>
</comment>
<dbReference type="GO" id="GO:0009088">
    <property type="term" value="P:threonine biosynthetic process"/>
    <property type="evidence" value="ECO:0007669"/>
    <property type="project" value="UniProtKB-UniRule"/>
</dbReference>
<feature type="binding site" evidence="15">
    <location>
        <begin position="156"/>
        <end position="157"/>
    </location>
    <ligand>
        <name>NADP(+)</name>
        <dbReference type="ChEBI" id="CHEBI:58349"/>
    </ligand>
</feature>
<organism evidence="18 19">
    <name type="scientific">Acetomicrobium hydrogeniformans ATCC BAA-1850</name>
    <dbReference type="NCBI Taxonomy" id="592015"/>
    <lineage>
        <taxon>Bacteria</taxon>
        <taxon>Thermotogati</taxon>
        <taxon>Synergistota</taxon>
        <taxon>Synergistia</taxon>
        <taxon>Synergistales</taxon>
        <taxon>Acetomicrobiaceae</taxon>
        <taxon>Acetomicrobium</taxon>
    </lineage>
</organism>
<dbReference type="NCBIfam" id="TIGR01296">
    <property type="entry name" value="asd_B"/>
    <property type="match status" value="1"/>
</dbReference>
<evidence type="ECO:0000256" key="8">
    <source>
        <dbReference type="ARBA" id="ARBA00022697"/>
    </source>
</evidence>
<dbReference type="CDD" id="cd18131">
    <property type="entry name" value="ASADH_C_bac_euk_like"/>
    <property type="match status" value="1"/>
</dbReference>
<dbReference type="PANTHER" id="PTHR46278">
    <property type="entry name" value="DEHYDROGENASE, PUTATIVE-RELATED"/>
    <property type="match status" value="1"/>
</dbReference>
<dbReference type="GO" id="GO:0071266">
    <property type="term" value="P:'de novo' L-methionine biosynthetic process"/>
    <property type="evidence" value="ECO:0007669"/>
    <property type="project" value="UniProtKB-UniRule"/>
</dbReference>
<evidence type="ECO:0000313" key="19">
    <source>
        <dbReference type="Proteomes" id="UP000005273"/>
    </source>
</evidence>
<comment type="pathway">
    <text evidence="2 15">Amino-acid biosynthesis; L-lysine biosynthesis via DAP pathway; (S)-tetrahydrodipicolinate from L-aspartate: step 2/4.</text>
</comment>
<dbReference type="Gene3D" id="3.30.360.10">
    <property type="entry name" value="Dihydrodipicolinate Reductase, domain 2"/>
    <property type="match status" value="1"/>
</dbReference>
<feature type="binding site" evidence="15">
    <location>
        <position position="97"/>
    </location>
    <ligand>
        <name>phosphate</name>
        <dbReference type="ChEBI" id="CHEBI:43474"/>
    </ligand>
</feature>
<evidence type="ECO:0000256" key="2">
    <source>
        <dbReference type="ARBA" id="ARBA00005076"/>
    </source>
</evidence>
<evidence type="ECO:0000256" key="13">
    <source>
        <dbReference type="ARBA" id="ARBA00023167"/>
    </source>
</evidence>
<evidence type="ECO:0000256" key="14">
    <source>
        <dbReference type="ARBA" id="ARBA00047891"/>
    </source>
</evidence>
<evidence type="ECO:0000256" key="9">
    <source>
        <dbReference type="ARBA" id="ARBA00022857"/>
    </source>
</evidence>
<reference evidence="19" key="1">
    <citation type="submission" date="2012-09" db="EMBL/GenBank/DDBJ databases">
        <authorList>
            <person name="Weinstock G."/>
            <person name="Sodergren E."/>
            <person name="Clifton S."/>
            <person name="Fulton L."/>
            <person name="Fulton B."/>
            <person name="Courtney L."/>
            <person name="Fronick C."/>
            <person name="Harrison M."/>
            <person name="Strong C."/>
            <person name="Farmer C."/>
            <person name="Delehaunty K."/>
            <person name="Markovic C."/>
            <person name="Hall O."/>
            <person name="Minx P."/>
            <person name="Tomlinson C."/>
            <person name="Mitreva M."/>
            <person name="Nelson J."/>
            <person name="Hou S."/>
            <person name="Wollam A."/>
            <person name="Pepin K.H."/>
            <person name="Johnson M."/>
            <person name="Bhonagiri V."/>
            <person name="Nash W.E."/>
            <person name="Suruliraj S."/>
            <person name="Warren W."/>
            <person name="Chinwalla A."/>
            <person name="Mardis E.R."/>
            <person name="Wilson R.K."/>
        </authorList>
    </citation>
    <scope>NUCLEOTIDE SEQUENCE [LARGE SCALE GENOMIC DNA]</scope>
    <source>
        <strain evidence="19">OS1</strain>
    </source>
</reference>
<protein>
    <recommendedName>
        <fullName evidence="6 15">Aspartate-semialdehyde dehydrogenase</fullName>
        <shortName evidence="15">ASA dehydrogenase</shortName>
        <shortName evidence="15">ASADH</shortName>
        <ecNumber evidence="6 15">1.2.1.11</ecNumber>
    </recommendedName>
    <alternativeName>
        <fullName evidence="15">Aspartate-beta-semialdehyde dehydrogenase</fullName>
    </alternativeName>
</protein>
<dbReference type="GO" id="GO:0051287">
    <property type="term" value="F:NAD binding"/>
    <property type="evidence" value="ECO:0007669"/>
    <property type="project" value="InterPro"/>
</dbReference>
<dbReference type="SUPFAM" id="SSF51735">
    <property type="entry name" value="NAD(P)-binding Rossmann-fold domains"/>
    <property type="match status" value="1"/>
</dbReference>
<comment type="caution">
    <text evidence="15">Lacks conserved residue(s) required for the propagation of feature annotation.</text>
</comment>
<keyword evidence="9 15" id="KW-0521">NADP</keyword>
<comment type="subunit">
    <text evidence="5 15">Homodimer.</text>
</comment>
<dbReference type="SUPFAM" id="SSF55347">
    <property type="entry name" value="Glyceraldehyde-3-phosphate dehydrogenase-like, C-terminal domain"/>
    <property type="match status" value="1"/>
</dbReference>
<proteinExistence type="inferred from homology"/>
<keyword evidence="8 15" id="KW-0791">Threonine biosynthesis</keyword>
<dbReference type="Gene3D" id="3.40.50.720">
    <property type="entry name" value="NAD(P)-binding Rossmann-like Domain"/>
    <property type="match status" value="1"/>
</dbReference>
<dbReference type="Pfam" id="PF02774">
    <property type="entry name" value="Semialdhyde_dhC"/>
    <property type="match status" value="1"/>
</dbReference>
<dbReference type="RefSeq" id="WP_009201545.1">
    <property type="nucleotide sequence ID" value="NZ_ACJX03000001.1"/>
</dbReference>
<dbReference type="UniPathway" id="UPA00034">
    <property type="reaction ID" value="UER00016"/>
</dbReference>
<evidence type="ECO:0000313" key="18">
    <source>
        <dbReference type="EMBL" id="KRT35752.1"/>
    </source>
</evidence>
<feature type="binding site" evidence="15">
    <location>
        <position position="153"/>
    </location>
    <ligand>
        <name>substrate</name>
    </ligand>
</feature>
<dbReference type="GO" id="GO:0046983">
    <property type="term" value="F:protein dimerization activity"/>
    <property type="evidence" value="ECO:0007669"/>
    <property type="project" value="InterPro"/>
</dbReference>
<feature type="domain" description="Semialdehyde dehydrogenase NAD-binding" evidence="17">
    <location>
        <begin position="2"/>
        <end position="117"/>
    </location>
</feature>
<dbReference type="InterPro" id="IPR005986">
    <property type="entry name" value="Asp_semialdehyde_DH_beta"/>
</dbReference>
<evidence type="ECO:0000256" key="16">
    <source>
        <dbReference type="PIRSR" id="PIRSR000148-1"/>
    </source>
</evidence>
<dbReference type="GO" id="GO:0019877">
    <property type="term" value="P:diaminopimelate biosynthetic process"/>
    <property type="evidence" value="ECO:0007669"/>
    <property type="project" value="UniProtKB-UniRule"/>
</dbReference>
<evidence type="ECO:0000256" key="7">
    <source>
        <dbReference type="ARBA" id="ARBA00022605"/>
    </source>
</evidence>
<dbReference type="Proteomes" id="UP000005273">
    <property type="component" value="Unassembled WGS sequence"/>
</dbReference>
<evidence type="ECO:0000256" key="15">
    <source>
        <dbReference type="HAMAP-Rule" id="MF_02121"/>
    </source>
</evidence>
<dbReference type="Pfam" id="PF01118">
    <property type="entry name" value="Semialdhyde_dh"/>
    <property type="match status" value="1"/>
</dbReference>
<dbReference type="InterPro" id="IPR000534">
    <property type="entry name" value="Semialdehyde_DH_NAD-bd"/>
</dbReference>
<comment type="catalytic activity">
    <reaction evidence="14 15">
        <text>L-aspartate 4-semialdehyde + phosphate + NADP(+) = 4-phospho-L-aspartate + NADPH + H(+)</text>
        <dbReference type="Rhea" id="RHEA:24284"/>
        <dbReference type="ChEBI" id="CHEBI:15378"/>
        <dbReference type="ChEBI" id="CHEBI:43474"/>
        <dbReference type="ChEBI" id="CHEBI:57535"/>
        <dbReference type="ChEBI" id="CHEBI:57783"/>
        <dbReference type="ChEBI" id="CHEBI:58349"/>
        <dbReference type="ChEBI" id="CHEBI:537519"/>
        <dbReference type="EC" id="1.2.1.11"/>
    </reaction>
</comment>
<dbReference type="PIRSF" id="PIRSF000148">
    <property type="entry name" value="ASA_dh"/>
    <property type="match status" value="1"/>
</dbReference>
<dbReference type="OrthoDB" id="9805684at2"/>
<dbReference type="EC" id="1.2.1.11" evidence="6 15"/>
<dbReference type="AlphaFoldDB" id="A0A0T5XBL9"/>
<keyword evidence="11 15" id="KW-0560">Oxidoreductase</keyword>
<comment type="similarity">
    <text evidence="4 15">Belongs to the aspartate-semialdehyde dehydrogenase family.</text>
</comment>
<dbReference type="SMART" id="SM00859">
    <property type="entry name" value="Semialdhyde_dh"/>
    <property type="match status" value="1"/>
</dbReference>
<evidence type="ECO:0000256" key="11">
    <source>
        <dbReference type="ARBA" id="ARBA00023002"/>
    </source>
</evidence>
<dbReference type="InterPro" id="IPR012080">
    <property type="entry name" value="Asp_semialdehyde_DH"/>
</dbReference>
<feature type="binding site" evidence="15">
    <location>
        <position position="232"/>
    </location>
    <ligand>
        <name>substrate</name>
    </ligand>
</feature>
<dbReference type="EMBL" id="ACJX03000001">
    <property type="protein sequence ID" value="KRT35752.1"/>
    <property type="molecule type" value="Genomic_DNA"/>
</dbReference>
<dbReference type="GO" id="GO:0009089">
    <property type="term" value="P:lysine biosynthetic process via diaminopimelate"/>
    <property type="evidence" value="ECO:0007669"/>
    <property type="project" value="UniProtKB-UniRule"/>
</dbReference>
<feature type="binding site" evidence="15">
    <location>
        <position position="206"/>
    </location>
    <ligand>
        <name>substrate</name>
    </ligand>
</feature>
<feature type="binding site" evidence="15">
    <location>
        <position position="309"/>
    </location>
    <ligand>
        <name>NADP(+)</name>
        <dbReference type="ChEBI" id="CHEBI:58349"/>
    </ligand>
</feature>